<dbReference type="PRINTS" id="PR00035">
    <property type="entry name" value="HTHGNTR"/>
</dbReference>
<dbReference type="Pfam" id="PF07702">
    <property type="entry name" value="UTRA"/>
    <property type="match status" value="1"/>
</dbReference>
<feature type="domain" description="HTH gntR-type" evidence="5">
    <location>
        <begin position="3"/>
        <end position="71"/>
    </location>
</feature>
<dbReference type="SUPFAM" id="SSF46785">
    <property type="entry name" value="Winged helix' DNA-binding domain"/>
    <property type="match status" value="1"/>
</dbReference>
<dbReference type="PROSITE" id="PS50949">
    <property type="entry name" value="HTH_GNTR"/>
    <property type="match status" value="1"/>
</dbReference>
<keyword evidence="1" id="KW-0805">Transcription regulation</keyword>
<dbReference type="InterPro" id="IPR011663">
    <property type="entry name" value="UTRA"/>
</dbReference>
<proteinExistence type="predicted"/>
<evidence type="ECO:0000256" key="2">
    <source>
        <dbReference type="ARBA" id="ARBA00023125"/>
    </source>
</evidence>
<gene>
    <name evidence="6" type="ORF">FM111_13015</name>
</gene>
<protein>
    <recommendedName>
        <fullName evidence="4">Histidine utilization repressor</fullName>
    </recommendedName>
</protein>
<name>A0A1R4GIC1_BREDI</name>
<evidence type="ECO:0000313" key="7">
    <source>
        <dbReference type="Proteomes" id="UP000195766"/>
    </source>
</evidence>
<dbReference type="Proteomes" id="UP000195766">
    <property type="component" value="Unassembled WGS sequence"/>
</dbReference>
<dbReference type="CDD" id="cd07377">
    <property type="entry name" value="WHTH_GntR"/>
    <property type="match status" value="1"/>
</dbReference>
<evidence type="ECO:0000256" key="3">
    <source>
        <dbReference type="ARBA" id="ARBA00023163"/>
    </source>
</evidence>
<keyword evidence="2" id="KW-0238">DNA-binding</keyword>
<dbReference type="EMBL" id="FUIE01000072">
    <property type="protein sequence ID" value="SJM67833.1"/>
    <property type="molecule type" value="Genomic_DNA"/>
</dbReference>
<evidence type="ECO:0000256" key="1">
    <source>
        <dbReference type="ARBA" id="ARBA00023015"/>
    </source>
</evidence>
<evidence type="ECO:0000259" key="5">
    <source>
        <dbReference type="PROSITE" id="PS50949"/>
    </source>
</evidence>
<dbReference type="SUPFAM" id="SSF64288">
    <property type="entry name" value="Chorismate lyase-like"/>
    <property type="match status" value="1"/>
</dbReference>
<dbReference type="GO" id="GO:0003677">
    <property type="term" value="F:DNA binding"/>
    <property type="evidence" value="ECO:0007669"/>
    <property type="project" value="UniProtKB-UniRule"/>
</dbReference>
<dbReference type="Pfam" id="PF00392">
    <property type="entry name" value="GntR"/>
    <property type="match status" value="1"/>
</dbReference>
<dbReference type="InterPro" id="IPR000524">
    <property type="entry name" value="Tscrpt_reg_HTH_GntR"/>
</dbReference>
<dbReference type="SMART" id="SM00345">
    <property type="entry name" value="HTH_GNTR"/>
    <property type="match status" value="1"/>
</dbReference>
<dbReference type="AlphaFoldDB" id="A0A1R4GIC1"/>
<evidence type="ECO:0000313" key="6">
    <source>
        <dbReference type="EMBL" id="SJM67833.1"/>
    </source>
</evidence>
<evidence type="ECO:0000256" key="4">
    <source>
        <dbReference type="NCBIfam" id="TIGR02018"/>
    </source>
</evidence>
<dbReference type="InterPro" id="IPR010248">
    <property type="entry name" value="His_ut_repres"/>
</dbReference>
<dbReference type="FunFam" id="1.10.10.10:FF:000079">
    <property type="entry name" value="GntR family transcriptional regulator"/>
    <property type="match status" value="1"/>
</dbReference>
<dbReference type="PANTHER" id="PTHR44846">
    <property type="entry name" value="MANNOSYL-D-GLYCERATE TRANSPORT/METABOLISM SYSTEM REPRESSOR MNGR-RELATED"/>
    <property type="match status" value="1"/>
</dbReference>
<dbReference type="Gene3D" id="3.40.1410.10">
    <property type="entry name" value="Chorismate lyase-like"/>
    <property type="match status" value="1"/>
</dbReference>
<sequence>MDSPLHRRIRSDIAERILSGEWPPGFRIPFEHELMADYDCSRMTVSKALAPLAERGMIVRRKRFGSFVARPRIHSVLLDIPDIQAEIQKRGEPYGYELLMRKIRAAHRRDASELGLTAAGEVIELRCLHKGSGRAFALEERVICLTSVPQARDAAFDEIPPGTWLLEKVPWTEAEHKISAVNVSRATAATLGVEPSAACLSLERRTWRRAEGITFVRLTFPGEAYDLGARFAPSEPDPAVPTGA</sequence>
<dbReference type="SMART" id="SM00866">
    <property type="entry name" value="UTRA"/>
    <property type="match status" value="1"/>
</dbReference>
<dbReference type="PANTHER" id="PTHR44846:SF16">
    <property type="entry name" value="TRANSCRIPTIONAL REGULATOR PHNF-RELATED"/>
    <property type="match status" value="1"/>
</dbReference>
<dbReference type="NCBIfam" id="TIGR02018">
    <property type="entry name" value="his_ut_repres"/>
    <property type="match status" value="1"/>
</dbReference>
<keyword evidence="3" id="KW-0804">Transcription</keyword>
<dbReference type="InterPro" id="IPR028978">
    <property type="entry name" value="Chorismate_lyase_/UTRA_dom_sf"/>
</dbReference>
<dbReference type="GO" id="GO:0006547">
    <property type="term" value="P:L-histidine metabolic process"/>
    <property type="evidence" value="ECO:0007669"/>
    <property type="project" value="UniProtKB-UniRule"/>
</dbReference>
<dbReference type="Gene3D" id="1.10.10.10">
    <property type="entry name" value="Winged helix-like DNA-binding domain superfamily/Winged helix DNA-binding domain"/>
    <property type="match status" value="1"/>
</dbReference>
<organism evidence="6 7">
    <name type="scientific">Brevundimonas diminuta 3F5N</name>
    <dbReference type="NCBI Taxonomy" id="1255603"/>
    <lineage>
        <taxon>Bacteria</taxon>
        <taxon>Pseudomonadati</taxon>
        <taxon>Pseudomonadota</taxon>
        <taxon>Alphaproteobacteria</taxon>
        <taxon>Caulobacterales</taxon>
        <taxon>Caulobacteraceae</taxon>
        <taxon>Brevundimonas</taxon>
    </lineage>
</organism>
<dbReference type="GO" id="GO:0045892">
    <property type="term" value="P:negative regulation of DNA-templated transcription"/>
    <property type="evidence" value="ECO:0007669"/>
    <property type="project" value="UniProtKB-UniRule"/>
</dbReference>
<dbReference type="InterPro" id="IPR050679">
    <property type="entry name" value="Bact_HTH_transcr_reg"/>
</dbReference>
<dbReference type="GO" id="GO:0003700">
    <property type="term" value="F:DNA-binding transcription factor activity"/>
    <property type="evidence" value="ECO:0007669"/>
    <property type="project" value="UniProtKB-UniRule"/>
</dbReference>
<accession>A0A1R4GIC1</accession>
<dbReference type="InterPro" id="IPR036390">
    <property type="entry name" value="WH_DNA-bd_sf"/>
</dbReference>
<dbReference type="OrthoDB" id="9808698at2"/>
<reference evidence="6 7" key="1">
    <citation type="submission" date="2017-02" db="EMBL/GenBank/DDBJ databases">
        <authorList>
            <person name="Peterson S.W."/>
        </authorList>
    </citation>
    <scope>NUCLEOTIDE SEQUENCE [LARGE SCALE GENOMIC DNA]</scope>
    <source>
        <strain evidence="6 7">3F5N</strain>
    </source>
</reference>
<dbReference type="InterPro" id="IPR036388">
    <property type="entry name" value="WH-like_DNA-bd_sf"/>
</dbReference>
<dbReference type="RefSeq" id="WP_087141398.1">
    <property type="nucleotide sequence ID" value="NZ_FUIE01000072.1"/>
</dbReference>